<comment type="caution">
    <text evidence="1">The sequence shown here is derived from an EMBL/GenBank/DDBJ whole genome shotgun (WGS) entry which is preliminary data.</text>
</comment>
<organism evidence="1 2">
    <name type="scientific">Melastoma candidum</name>
    <dbReference type="NCBI Taxonomy" id="119954"/>
    <lineage>
        <taxon>Eukaryota</taxon>
        <taxon>Viridiplantae</taxon>
        <taxon>Streptophyta</taxon>
        <taxon>Embryophyta</taxon>
        <taxon>Tracheophyta</taxon>
        <taxon>Spermatophyta</taxon>
        <taxon>Magnoliopsida</taxon>
        <taxon>eudicotyledons</taxon>
        <taxon>Gunneridae</taxon>
        <taxon>Pentapetalae</taxon>
        <taxon>rosids</taxon>
        <taxon>malvids</taxon>
        <taxon>Myrtales</taxon>
        <taxon>Melastomataceae</taxon>
        <taxon>Melastomatoideae</taxon>
        <taxon>Melastomateae</taxon>
        <taxon>Melastoma</taxon>
    </lineage>
</organism>
<reference evidence="2" key="1">
    <citation type="journal article" date="2023" name="Front. Plant Sci.">
        <title>Chromosomal-level genome assembly of Melastoma candidum provides insights into trichome evolution.</title>
        <authorList>
            <person name="Zhong Y."/>
            <person name="Wu W."/>
            <person name="Sun C."/>
            <person name="Zou P."/>
            <person name="Liu Y."/>
            <person name="Dai S."/>
            <person name="Zhou R."/>
        </authorList>
    </citation>
    <scope>NUCLEOTIDE SEQUENCE [LARGE SCALE GENOMIC DNA]</scope>
</reference>
<dbReference type="EMBL" id="CM042886">
    <property type="protein sequence ID" value="KAI4340688.1"/>
    <property type="molecule type" value="Genomic_DNA"/>
</dbReference>
<name>A0ACB9NW10_9MYRT</name>
<keyword evidence="2" id="KW-1185">Reference proteome</keyword>
<protein>
    <submittedName>
        <fullName evidence="1">Uncharacterized protein</fullName>
    </submittedName>
</protein>
<sequence length="357" mass="39670">MEEDHPCIPLNGPSFPNGNLPPPPPHPRRFPTVARRSAHKLESCPTSGTNMRYRGVRRRPWGRYAAEIRDPVSKERRWLGTFDTAEEAACAYDYAARAMRGVKARTNFVYLNPPLPLPQTHPMVFRNLQCGGGAGVHFNGSPCGTSPLDMLLLGDLFRTKAPPNTLFQCPPFQQPSPPLCGVPLPDTANDPLFCSNSEALFPSPHPSSSSMNAVLSIPEEEAPPLMKNRVSSTDMEYFPEELEDSSSGLLEEVIRGFLPQKPSCTEDNQGNLERRSEISSCDEGIQTKPHNEEFGVVHDCEELGFFNNLQDAKPEMPNITFEDEFSGRACGNYPIPGSFFQVDMMQYPAFTEPGFYV</sequence>
<evidence type="ECO:0000313" key="1">
    <source>
        <dbReference type="EMBL" id="KAI4340688.1"/>
    </source>
</evidence>
<proteinExistence type="predicted"/>
<gene>
    <name evidence="1" type="ORF">MLD38_025498</name>
</gene>
<dbReference type="Proteomes" id="UP001057402">
    <property type="component" value="Chromosome 7"/>
</dbReference>
<accession>A0ACB9NW10</accession>
<evidence type="ECO:0000313" key="2">
    <source>
        <dbReference type="Proteomes" id="UP001057402"/>
    </source>
</evidence>